<dbReference type="EMBL" id="LSSN01001040">
    <property type="protein sequence ID" value="OMJ21280.1"/>
    <property type="molecule type" value="Genomic_DNA"/>
</dbReference>
<accession>A0A1R1Y359</accession>
<dbReference type="GO" id="GO:0140278">
    <property type="term" value="P:mitotic division septum assembly"/>
    <property type="evidence" value="ECO:0007669"/>
    <property type="project" value="TreeGrafter"/>
</dbReference>
<feature type="compositionally biased region" description="Polar residues" evidence="2">
    <location>
        <begin position="229"/>
        <end position="246"/>
    </location>
</feature>
<feature type="compositionally biased region" description="Low complexity" evidence="2">
    <location>
        <begin position="404"/>
        <end position="430"/>
    </location>
</feature>
<dbReference type="InterPro" id="IPR001452">
    <property type="entry name" value="SH3_domain"/>
</dbReference>
<dbReference type="Gene3D" id="2.30.30.40">
    <property type="entry name" value="SH3 Domains"/>
    <property type="match status" value="1"/>
</dbReference>
<dbReference type="InterPro" id="IPR038765">
    <property type="entry name" value="Papain-like_cys_pep_sf"/>
</dbReference>
<evidence type="ECO:0000256" key="2">
    <source>
        <dbReference type="SAM" id="MobiDB-lite"/>
    </source>
</evidence>
<dbReference type="Proteomes" id="UP000187283">
    <property type="component" value="Unassembled WGS sequence"/>
</dbReference>
<evidence type="ECO:0000313" key="5">
    <source>
        <dbReference type="Proteomes" id="UP000187283"/>
    </source>
</evidence>
<dbReference type="PANTHER" id="PTHR46333:SF2">
    <property type="entry name" value="CYTOKINESIS PROTEIN 3"/>
    <property type="match status" value="1"/>
</dbReference>
<dbReference type="GO" id="GO:0110085">
    <property type="term" value="C:mitotic actomyosin contractile ring"/>
    <property type="evidence" value="ECO:0007669"/>
    <property type="project" value="TreeGrafter"/>
</dbReference>
<feature type="domain" description="SH3" evidence="3">
    <location>
        <begin position="8"/>
        <end position="56"/>
    </location>
</feature>
<feature type="region of interest" description="Disordered" evidence="2">
    <location>
        <begin position="382"/>
        <end position="433"/>
    </location>
</feature>
<feature type="compositionally biased region" description="Polar residues" evidence="2">
    <location>
        <begin position="382"/>
        <end position="392"/>
    </location>
</feature>
<evidence type="ECO:0000259" key="3">
    <source>
        <dbReference type="SMART" id="SM00326"/>
    </source>
</evidence>
<feature type="compositionally biased region" description="Low complexity" evidence="2">
    <location>
        <begin position="257"/>
        <end position="268"/>
    </location>
</feature>
<dbReference type="SUPFAM" id="SSF54001">
    <property type="entry name" value="Cysteine proteinases"/>
    <property type="match status" value="1"/>
</dbReference>
<evidence type="ECO:0000256" key="1">
    <source>
        <dbReference type="ARBA" id="ARBA00022443"/>
    </source>
</evidence>
<dbReference type="OrthoDB" id="6129702at2759"/>
<proteinExistence type="predicted"/>
<reference evidence="4 5" key="1">
    <citation type="submission" date="2017-01" db="EMBL/GenBank/DDBJ databases">
        <authorList>
            <person name="Mah S.A."/>
            <person name="Swanson W.J."/>
            <person name="Moy G.W."/>
            <person name="Vacquier V.D."/>
        </authorList>
    </citation>
    <scope>NUCLEOTIDE SEQUENCE [LARGE SCALE GENOMIC DNA]</scope>
    <source>
        <strain evidence="4 5">GSMNP</strain>
    </source>
</reference>
<feature type="compositionally biased region" description="Basic and acidic residues" evidence="2">
    <location>
        <begin position="562"/>
        <end position="575"/>
    </location>
</feature>
<keyword evidence="5" id="KW-1185">Reference proteome</keyword>
<comment type="caution">
    <text evidence="4">The sequence shown here is derived from an EMBL/GenBank/DDBJ whole genome shotgun (WGS) entry which is preliminary data.</text>
</comment>
<dbReference type="InterPro" id="IPR036028">
    <property type="entry name" value="SH3-like_dom_sf"/>
</dbReference>
<evidence type="ECO:0000313" key="4">
    <source>
        <dbReference type="EMBL" id="OMJ21280.1"/>
    </source>
</evidence>
<name>A0A1R1Y359_9FUNG</name>
<keyword evidence="1" id="KW-0728">SH3 domain</keyword>
<organism evidence="4 5">
    <name type="scientific">Smittium culicis</name>
    <dbReference type="NCBI Taxonomy" id="133412"/>
    <lineage>
        <taxon>Eukaryota</taxon>
        <taxon>Fungi</taxon>
        <taxon>Fungi incertae sedis</taxon>
        <taxon>Zoopagomycota</taxon>
        <taxon>Kickxellomycotina</taxon>
        <taxon>Harpellomycetes</taxon>
        <taxon>Harpellales</taxon>
        <taxon>Legeriomycetaceae</taxon>
        <taxon>Smittium</taxon>
    </lineage>
</organism>
<dbReference type="SUPFAM" id="SSF50044">
    <property type="entry name" value="SH3-domain"/>
    <property type="match status" value="1"/>
</dbReference>
<feature type="region of interest" description="Disordered" evidence="2">
    <location>
        <begin position="557"/>
        <end position="600"/>
    </location>
</feature>
<gene>
    <name evidence="4" type="ORF">AYI70_g3567</name>
</gene>
<dbReference type="PANTHER" id="PTHR46333">
    <property type="entry name" value="CYTOKINESIS PROTEIN 3"/>
    <property type="match status" value="1"/>
</dbReference>
<dbReference type="SMART" id="SM00326">
    <property type="entry name" value="SH3"/>
    <property type="match status" value="1"/>
</dbReference>
<sequence length="1583" mass="177016">MSGSGSPIFAEALFTFAGESSGDLAFQKEDENWWYGKLSNTKNKGYFPSCLVQTFSNQNGYSAPYKQTTKMQKLKELMALEQQKMLSSFSSSSSPFFSGFNNSPLNSSSQDENDIQNQLLNLAKNEKDNISKEKNPKSVPVQLNVRIKDYIPSNTSSNLKVNSSLFPSKYMSSDYNDKTSNNKINSAPIPKPHGIQSINNYQSLENSFNYNFSKDSFNIETHNTIPNFSQSNDHNYSSSFISTSPNLRDASHSPLQNTTNGSNSSSSTQIEIAAEEYVKNYMESNKANSLLFHDNASFSGKSSNGSSTDSFKKVEKILEPKSPYNPPTSSPRNLDENLIEPDISVNIPNSLKKYNNSIKAESNYPLIYNDFQNNINAGLSTSPKYPTKINQDQNDKKPQNDSKPGINIINIPPEPIKSTISTSNSGSNTNKADPNFLFRQYLLDSGLKKLSQSKNSTKNPKQNNTLIQELNSNEKSLNTNNPSLAHSPKLVNLESNISNLSLSELQSKTIGPYESSEKENLTKGEIDIQNKNEKAINSKNCFETSSIEIKNTDFESSISPKLNDKKGEESKKPEETNIFSTDLSDSLSDSDIDSDTSNNSYLSLNNDLSITCSSSDSEGSDIDVQYQPQKNIHLSNKKYNSSNTKAKSLARLKSKIRGPRNMNLGLQENKITENIDTLTIQKNDNELDVINDDILLDTRENFDTYSENFTFEIPTVNLSKITTQKYNPSSPLQELPVRKKALPAIPNRPISRMINSSPNDNISMEFNNKLNITDDRLLNNFSGNQTPISHSPLPIAPTPIDNYIIQDNYSNPSNQSTFHNNIAYNNVNLNSMNISNDSNTIILKPINKPIPPKRSQSAYRNREPANQANHIDINPNEIANHVNSNLNENLNRNQKVMTLSGGGVYNNKFGQVSPSRLSLAANSDIRAAAKMFTPFPLDVGHNTNNYPDNTLIIPPTISGFNEALSVSNEMNQDIPAKIFGIDTGSITIGYAYARSQIIQVTNPILSKPLPEKTHPTYILSLSKPVILSGFKPSKIEKTSWTSTDQAVRLLNTKNLRNSIETLAKNHLNRQFGSDPLRLVRAIYSWITTYIQLDTAIPENLKSSSLQLHLNEMPDRVFESRLSRGPGFAYLFYHIANMLDLECYVVHGTLKLPAPHPDSLLCGPVSPLYPNHAWNAICINGEYRFVDSACASISHPLNETQDRDDSFFLAHPKNLIYTHFPFDPKHQFISPVISWPVYWQLPYVRPSFFRDNIKILNTTSSNIMVKDGELVPLVMSLGNRMISSYVELEMFDSDSINETSSSYNYPKPSSKHHLLAQTMNYGDKRMSKILVGANSKHSRGSIKIYTGIKPYFLNKNKQIELLNEMASLSSSESSTEINLNITNTSNKSSMGIGGKIFKKMRSNSVSTFDKNFKLGQPGNGNAMKGYFGNHRRRGSESKLKPGEIINSPFVIGAPTNITYSLSCILPLHHLGNASKHESVLTNHFCEFEFYIKSPVSRIFDLGTQVNFHFLAGFNLGTEKATKSSVTKHYKMQLKSPSLHPTKFVFQPSDQSYILQHTVRELGDWIVQCHSDTDGWVSIVKYQCI</sequence>
<protein>
    <submittedName>
        <fullName evidence="4">Cytokinesis protein 3</fullName>
    </submittedName>
</protein>
<feature type="region of interest" description="Disordered" evidence="2">
    <location>
        <begin position="229"/>
        <end position="268"/>
    </location>
</feature>
<dbReference type="InterPro" id="IPR052557">
    <property type="entry name" value="CAP/Cytokinesis_protein"/>
</dbReference>
<dbReference type="STRING" id="133412.A0A1R1Y359"/>